<dbReference type="GO" id="GO:0003983">
    <property type="term" value="F:UTP:glucose-1-phosphate uridylyltransferase activity"/>
    <property type="evidence" value="ECO:0007669"/>
    <property type="project" value="UniProtKB-EC"/>
</dbReference>
<keyword evidence="3" id="KW-0808">Transferase</keyword>
<reference evidence="7 8" key="1">
    <citation type="submission" date="2024-02" db="EMBL/GenBank/DDBJ databases">
        <title>High-quality chromosome-scale genome assembly of Pensacola bahiagrass (Paspalum notatum Flugge var. saurae).</title>
        <authorList>
            <person name="Vega J.M."/>
            <person name="Podio M."/>
            <person name="Orjuela J."/>
            <person name="Siena L.A."/>
            <person name="Pessino S.C."/>
            <person name="Combes M.C."/>
            <person name="Mariac C."/>
            <person name="Albertini E."/>
            <person name="Pupilli F."/>
            <person name="Ortiz J.P.A."/>
            <person name="Leblanc O."/>
        </authorList>
    </citation>
    <scope>NUCLEOTIDE SEQUENCE [LARGE SCALE GENOMIC DNA]</scope>
    <source>
        <strain evidence="7">R1</strain>
        <tissue evidence="7">Leaf</tissue>
    </source>
</reference>
<keyword evidence="4" id="KW-0548">Nucleotidyltransferase</keyword>
<dbReference type="AlphaFoldDB" id="A0AAQ3PS27"/>
<accession>A0AAQ3PS27</accession>
<dbReference type="SUPFAM" id="SSF53448">
    <property type="entry name" value="Nucleotide-diphospho-sugar transferases"/>
    <property type="match status" value="2"/>
</dbReference>
<dbReference type="InterPro" id="IPR029044">
    <property type="entry name" value="Nucleotide-diphossugar_trans"/>
</dbReference>
<evidence type="ECO:0000313" key="7">
    <source>
        <dbReference type="EMBL" id="WVZ55286.1"/>
    </source>
</evidence>
<feature type="region of interest" description="Disordered" evidence="6">
    <location>
        <begin position="1"/>
        <end position="68"/>
    </location>
</feature>
<evidence type="ECO:0000256" key="6">
    <source>
        <dbReference type="SAM" id="MobiDB-lite"/>
    </source>
</evidence>
<sequence length="348" mass="39200">MVHAECPEVARPASSNGGSKNRRPDLRGKEGWHRRLGSERRHGTSVMQWRGGKGSEKRGAVPWGPSERRRRWQVMGEKPVGGGRGRESGSVLEVRNGLTFLDTAIIQIESLNKNFGCNVLLPLMDDANSSDDTQKIVEKCSNSNIEIHTFNQSIPYHFYSRFLAPSKQRENWEGWLVSDGNVFASLNNSGKLDMLLAQEYIFISDSDNLGATVDISIQMSNLFTVLILNITMCLELKIVSLTSTEILNHLINNQNEYCMEVTPKTLPDIKGSTLISYEGRVQVKEFESIENFKILCTNNLWVSLKAIKRLVQTDNLNMEIIPNAKRLELMFPVQDFSGEGYIRSVACE</sequence>
<feature type="non-terminal residue" evidence="7">
    <location>
        <position position="1"/>
    </location>
</feature>
<evidence type="ECO:0000256" key="5">
    <source>
        <dbReference type="ARBA" id="ARBA00048128"/>
    </source>
</evidence>
<comment type="catalytic activity">
    <reaction evidence="5">
        <text>alpha-D-glucose 1-phosphate + UTP + H(+) = UDP-alpha-D-glucose + diphosphate</text>
        <dbReference type="Rhea" id="RHEA:19889"/>
        <dbReference type="ChEBI" id="CHEBI:15378"/>
        <dbReference type="ChEBI" id="CHEBI:33019"/>
        <dbReference type="ChEBI" id="CHEBI:46398"/>
        <dbReference type="ChEBI" id="CHEBI:58601"/>
        <dbReference type="ChEBI" id="CHEBI:58885"/>
        <dbReference type="EC" id="2.7.7.9"/>
    </reaction>
</comment>
<evidence type="ECO:0000256" key="3">
    <source>
        <dbReference type="ARBA" id="ARBA00022679"/>
    </source>
</evidence>
<protein>
    <recommendedName>
        <fullName evidence="2">UTP--glucose-1-phosphate uridylyltransferase</fullName>
        <ecNumber evidence="2">2.7.7.9</ecNumber>
    </recommendedName>
</protein>
<dbReference type="EC" id="2.7.7.9" evidence="2"/>
<name>A0AAQ3PS27_PASNO</name>
<dbReference type="InterPro" id="IPR016267">
    <property type="entry name" value="UDPGP_trans"/>
</dbReference>
<evidence type="ECO:0000313" key="8">
    <source>
        <dbReference type="Proteomes" id="UP001341281"/>
    </source>
</evidence>
<comment type="similarity">
    <text evidence="1">Belongs to the UDPGP type 1 family.</text>
</comment>
<evidence type="ECO:0000256" key="4">
    <source>
        <dbReference type="ARBA" id="ARBA00022695"/>
    </source>
</evidence>
<dbReference type="PANTHER" id="PTHR43511">
    <property type="match status" value="1"/>
</dbReference>
<proteinExistence type="inferred from homology"/>
<keyword evidence="8" id="KW-1185">Reference proteome</keyword>
<evidence type="ECO:0000256" key="1">
    <source>
        <dbReference type="ARBA" id="ARBA00010401"/>
    </source>
</evidence>
<dbReference type="Proteomes" id="UP001341281">
    <property type="component" value="Chromosome 02"/>
</dbReference>
<organism evidence="7 8">
    <name type="scientific">Paspalum notatum var. saurae</name>
    <dbReference type="NCBI Taxonomy" id="547442"/>
    <lineage>
        <taxon>Eukaryota</taxon>
        <taxon>Viridiplantae</taxon>
        <taxon>Streptophyta</taxon>
        <taxon>Embryophyta</taxon>
        <taxon>Tracheophyta</taxon>
        <taxon>Spermatophyta</taxon>
        <taxon>Magnoliopsida</taxon>
        <taxon>Liliopsida</taxon>
        <taxon>Poales</taxon>
        <taxon>Poaceae</taxon>
        <taxon>PACMAD clade</taxon>
        <taxon>Panicoideae</taxon>
        <taxon>Andropogonodae</taxon>
        <taxon>Paspaleae</taxon>
        <taxon>Paspalinae</taxon>
        <taxon>Paspalum</taxon>
    </lineage>
</organism>
<dbReference type="EMBL" id="CP144746">
    <property type="protein sequence ID" value="WVZ55286.1"/>
    <property type="molecule type" value="Genomic_DNA"/>
</dbReference>
<evidence type="ECO:0000256" key="2">
    <source>
        <dbReference type="ARBA" id="ARBA00012415"/>
    </source>
</evidence>
<dbReference type="GO" id="GO:0006011">
    <property type="term" value="P:UDP-alpha-D-glucose metabolic process"/>
    <property type="evidence" value="ECO:0007669"/>
    <property type="project" value="InterPro"/>
</dbReference>
<dbReference type="Gene3D" id="3.90.550.10">
    <property type="entry name" value="Spore Coat Polysaccharide Biosynthesis Protein SpsA, Chain A"/>
    <property type="match status" value="1"/>
</dbReference>
<dbReference type="Pfam" id="PF01704">
    <property type="entry name" value="UDPGP"/>
    <property type="match status" value="2"/>
</dbReference>
<dbReference type="InterPro" id="IPR002618">
    <property type="entry name" value="UDPGP_fam"/>
</dbReference>
<gene>
    <name evidence="7" type="ORF">U9M48_005967</name>
</gene>
<feature type="compositionally biased region" description="Basic and acidic residues" evidence="6">
    <location>
        <begin position="22"/>
        <end position="42"/>
    </location>
</feature>